<dbReference type="InterPro" id="IPR023408">
    <property type="entry name" value="MscS_beta-dom_sf"/>
</dbReference>
<dbReference type="GO" id="GO:0008381">
    <property type="term" value="F:mechanosensitive monoatomic ion channel activity"/>
    <property type="evidence" value="ECO:0007669"/>
    <property type="project" value="InterPro"/>
</dbReference>
<dbReference type="EMBL" id="AZIL01000356">
    <property type="protein sequence ID" value="EWM27928.1"/>
    <property type="molecule type" value="Genomic_DNA"/>
</dbReference>
<dbReference type="PANTHER" id="PTHR30221:SF1">
    <property type="entry name" value="SMALL-CONDUCTANCE MECHANOSENSITIVE CHANNEL"/>
    <property type="match status" value="1"/>
</dbReference>
<feature type="region of interest" description="Disordered" evidence="6">
    <location>
        <begin position="372"/>
        <end position="401"/>
    </location>
</feature>
<evidence type="ECO:0000256" key="7">
    <source>
        <dbReference type="SAM" id="Phobius"/>
    </source>
</evidence>
<dbReference type="AlphaFoldDB" id="W7TWS1"/>
<protein>
    <submittedName>
        <fullName evidence="9">Mechanosensitive ion channel</fullName>
    </submittedName>
</protein>
<comment type="caution">
    <text evidence="9">The sequence shown here is derived from an EMBL/GenBank/DDBJ whole genome shotgun (WGS) entry which is preliminary data.</text>
</comment>
<dbReference type="PANTHER" id="PTHR30221">
    <property type="entry name" value="SMALL-CONDUCTANCE MECHANOSENSITIVE CHANNEL"/>
    <property type="match status" value="1"/>
</dbReference>
<evidence type="ECO:0000256" key="1">
    <source>
        <dbReference type="ARBA" id="ARBA00004141"/>
    </source>
</evidence>
<dbReference type="Gene3D" id="1.10.287.1260">
    <property type="match status" value="1"/>
</dbReference>
<dbReference type="Proteomes" id="UP000019335">
    <property type="component" value="Chromosome 5"/>
</dbReference>
<dbReference type="SUPFAM" id="SSF50182">
    <property type="entry name" value="Sm-like ribonucleoproteins"/>
    <property type="match status" value="1"/>
</dbReference>
<keyword evidence="3 7" id="KW-0812">Transmembrane</keyword>
<comment type="subcellular location">
    <subcellularLocation>
        <location evidence="1">Membrane</location>
        <topology evidence="1">Multi-pass membrane protein</topology>
    </subcellularLocation>
</comment>
<dbReference type="InterPro" id="IPR006685">
    <property type="entry name" value="MscS_channel_2nd"/>
</dbReference>
<keyword evidence="10" id="KW-1185">Reference proteome</keyword>
<feature type="region of interest" description="Disordered" evidence="6">
    <location>
        <begin position="159"/>
        <end position="179"/>
    </location>
</feature>
<feature type="transmembrane region" description="Helical" evidence="7">
    <location>
        <begin position="278"/>
        <end position="308"/>
    </location>
</feature>
<feature type="compositionally biased region" description="Pro residues" evidence="6">
    <location>
        <begin position="383"/>
        <end position="401"/>
    </location>
</feature>
<dbReference type="InterPro" id="IPR045275">
    <property type="entry name" value="MscS_archaea/bacteria_type"/>
</dbReference>
<evidence type="ECO:0000313" key="10">
    <source>
        <dbReference type="Proteomes" id="UP000019335"/>
    </source>
</evidence>
<evidence type="ECO:0000313" key="9">
    <source>
        <dbReference type="EMBL" id="EWM27928.1"/>
    </source>
</evidence>
<reference evidence="9 10" key="1">
    <citation type="journal article" date="2014" name="Mol. Plant">
        <title>Chromosome Scale Genome Assembly and Transcriptome Profiling of Nannochloropsis gaditana in Nitrogen Depletion.</title>
        <authorList>
            <person name="Corteggiani Carpinelli E."/>
            <person name="Telatin A."/>
            <person name="Vitulo N."/>
            <person name="Forcato C."/>
            <person name="D'Angelo M."/>
            <person name="Schiavon R."/>
            <person name="Vezzi A."/>
            <person name="Giacometti G.M."/>
            <person name="Morosinotto T."/>
            <person name="Valle G."/>
        </authorList>
    </citation>
    <scope>NUCLEOTIDE SEQUENCE [LARGE SCALE GENOMIC DNA]</scope>
    <source>
        <strain evidence="9 10">B-31</strain>
    </source>
</reference>
<feature type="compositionally biased region" description="Low complexity" evidence="6">
    <location>
        <begin position="373"/>
        <end position="382"/>
    </location>
</feature>
<dbReference type="InterPro" id="IPR011014">
    <property type="entry name" value="MscS_channel_TM-2"/>
</dbReference>
<keyword evidence="5 7" id="KW-0472">Membrane</keyword>
<dbReference type="OrthoDB" id="10036188at2759"/>
<dbReference type="Gene3D" id="2.30.30.60">
    <property type="match status" value="1"/>
</dbReference>
<feature type="domain" description="Mechanosensitive ion channel MscS" evidence="8">
    <location>
        <begin position="296"/>
        <end position="357"/>
    </location>
</feature>
<evidence type="ECO:0000256" key="4">
    <source>
        <dbReference type="ARBA" id="ARBA00022989"/>
    </source>
</evidence>
<organism evidence="9 10">
    <name type="scientific">Nannochloropsis gaditana</name>
    <dbReference type="NCBI Taxonomy" id="72520"/>
    <lineage>
        <taxon>Eukaryota</taxon>
        <taxon>Sar</taxon>
        <taxon>Stramenopiles</taxon>
        <taxon>Ochrophyta</taxon>
        <taxon>Eustigmatophyceae</taxon>
        <taxon>Eustigmatales</taxon>
        <taxon>Monodopsidaceae</taxon>
        <taxon>Nannochloropsis</taxon>
    </lineage>
</organism>
<dbReference type="GO" id="GO:0016020">
    <property type="term" value="C:membrane"/>
    <property type="evidence" value="ECO:0007669"/>
    <property type="project" value="UniProtKB-SubCell"/>
</dbReference>
<gene>
    <name evidence="9" type="ORF">Naga_100008g13</name>
</gene>
<evidence type="ECO:0000256" key="6">
    <source>
        <dbReference type="SAM" id="MobiDB-lite"/>
    </source>
</evidence>
<dbReference type="Pfam" id="PF00924">
    <property type="entry name" value="MS_channel_2nd"/>
    <property type="match status" value="1"/>
</dbReference>
<accession>W7TWS1</accession>
<evidence type="ECO:0000256" key="2">
    <source>
        <dbReference type="ARBA" id="ARBA00008017"/>
    </source>
</evidence>
<evidence type="ECO:0000256" key="3">
    <source>
        <dbReference type="ARBA" id="ARBA00022692"/>
    </source>
</evidence>
<name>W7TWS1_9STRA</name>
<comment type="similarity">
    <text evidence="2">Belongs to the MscS (TC 1.A.23) family.</text>
</comment>
<keyword evidence="4 7" id="KW-1133">Transmembrane helix</keyword>
<evidence type="ECO:0000259" key="8">
    <source>
        <dbReference type="Pfam" id="PF00924"/>
    </source>
</evidence>
<sequence>MLQPHNAETQARYRRRPSIKYAGVHHLHSLKMRQLPSSYFAVALLVAFATKTVVANRGPGASTNGLASPATQPVSTTSGACTRKYGMGSRLHLPHMHAPHLHIPKGGFLFSPFRHHGGAHAVGNLAKVTENSGGHTPSIFSGMSVYHMFKHHSADRRDQASAAGLAVSHPTGGSVATAERTLGQGDGKQENQNSPHYPHLHMKSFFQSLRSWVSFKQYCCGVRDFLLIARPLETFLLRTGAVHDRDLSRFIARATAFVIISMIITSILGTLGLDTKPIIAGLGVSGFIVGFALKEIATNVLSGILLVFQRPFKTGWKIRVGAYTGTVLSIDSRYVRLLTEEDAMILVPAYQVYTQPITVIERKDKAGRVIHSAGAHPGVTPTTPHPSPPPAAAAKSTPPPR</sequence>
<feature type="transmembrane region" description="Helical" evidence="7">
    <location>
        <begin position="250"/>
        <end position="272"/>
    </location>
</feature>
<proteinExistence type="inferred from homology"/>
<dbReference type="SUPFAM" id="SSF82861">
    <property type="entry name" value="Mechanosensitive channel protein MscS (YggB), transmembrane region"/>
    <property type="match status" value="1"/>
</dbReference>
<evidence type="ECO:0000256" key="5">
    <source>
        <dbReference type="ARBA" id="ARBA00023136"/>
    </source>
</evidence>
<dbReference type="InterPro" id="IPR010920">
    <property type="entry name" value="LSM_dom_sf"/>
</dbReference>